<dbReference type="PANTHER" id="PTHR12526">
    <property type="entry name" value="GLYCOSYLTRANSFERASE"/>
    <property type="match status" value="1"/>
</dbReference>
<keyword evidence="2" id="KW-0808">Transferase</keyword>
<reference evidence="2 3" key="1">
    <citation type="journal article" date="2019" name="Nat. Med.">
        <title>A library of human gut bacterial isolates paired with longitudinal multiomics data enables mechanistic microbiome research.</title>
        <authorList>
            <person name="Poyet M."/>
            <person name="Groussin M."/>
            <person name="Gibbons S.M."/>
            <person name="Avila-Pacheco J."/>
            <person name="Jiang X."/>
            <person name="Kearney S.M."/>
            <person name="Perrotta A.R."/>
            <person name="Berdy B."/>
            <person name="Zhao S."/>
            <person name="Lieberman T.D."/>
            <person name="Swanson P.K."/>
            <person name="Smith M."/>
            <person name="Roesemann S."/>
            <person name="Alexander J.E."/>
            <person name="Rich S.A."/>
            <person name="Livny J."/>
            <person name="Vlamakis H."/>
            <person name="Clish C."/>
            <person name="Bullock K."/>
            <person name="Deik A."/>
            <person name="Scott J."/>
            <person name="Pierce K.A."/>
            <person name="Xavier R.J."/>
            <person name="Alm E.J."/>
        </authorList>
    </citation>
    <scope>NUCLEOTIDE SEQUENCE [LARGE SCALE GENOMIC DNA]</scope>
    <source>
        <strain evidence="2 3">BIOML-A7</strain>
    </source>
</reference>
<sequence>MKILLISSEDLYKRSSRLAYDQYMALRKGGHSVDVLTKKGKSVGDILSVLESGYPVITNFFSIKNFFRKLSLKFLFWVGKESIYTGGKYYFFYKNEFKPPIPTGWILNKIKKKYDLILITFWQGLLSAYTIAEIYRKLNVPVFFMAVDMSPMTGGCHYFWGCKRYETGCGCCPAFNSVDEDDFTHQNMVYRLHAFSNMRCAFWGNSWMNQLAERSFSLRNVLIHKGFVVVNEEEFKPMEKSESAIHFGVDDYKYVFFAGAQSLSDPRKGMNLLILALNSFYNKISLNERKRILVLFAGEESEELANSILFKTKFLGYLGFEELVRAYSCSYLFLCPSVLDAGPMMINQALSCGLPVVSFEMGVALDVLKNEGTGYCAKLGDYEDFANGIHFIYSLNELEYTSVSFKCRKIALETTSYSAFCSNIESLYNKFYDNKTSCK</sequence>
<dbReference type="Proteomes" id="UP000436803">
    <property type="component" value="Unassembled WGS sequence"/>
</dbReference>
<feature type="domain" description="Glycosyl transferase family 1" evidence="1">
    <location>
        <begin position="265"/>
        <end position="398"/>
    </location>
</feature>
<evidence type="ECO:0000313" key="3">
    <source>
        <dbReference type="Proteomes" id="UP000436803"/>
    </source>
</evidence>
<dbReference type="Pfam" id="PF00534">
    <property type="entry name" value="Glycos_transf_1"/>
    <property type="match status" value="1"/>
</dbReference>
<dbReference type="EMBL" id="VWAW01000012">
    <property type="protein sequence ID" value="KAA5172317.1"/>
    <property type="molecule type" value="Genomic_DNA"/>
</dbReference>
<dbReference type="SUPFAM" id="SSF53756">
    <property type="entry name" value="UDP-Glycosyltransferase/glycogen phosphorylase"/>
    <property type="match status" value="1"/>
</dbReference>
<accession>A0A5E8K3T4</accession>
<evidence type="ECO:0000259" key="1">
    <source>
        <dbReference type="Pfam" id="PF00534"/>
    </source>
</evidence>
<evidence type="ECO:0000313" key="2">
    <source>
        <dbReference type="EMBL" id="KAA5172317.1"/>
    </source>
</evidence>
<dbReference type="Gene3D" id="3.40.50.2000">
    <property type="entry name" value="Glycogen Phosphorylase B"/>
    <property type="match status" value="1"/>
</dbReference>
<dbReference type="PANTHER" id="PTHR12526:SF637">
    <property type="entry name" value="GLYCOSYLTRANSFERASE EPSF-RELATED"/>
    <property type="match status" value="1"/>
</dbReference>
<dbReference type="AlphaFoldDB" id="A0A5E8K3T4"/>
<protein>
    <submittedName>
        <fullName evidence="2">Glycosyltransferase</fullName>
    </submittedName>
</protein>
<dbReference type="RefSeq" id="WP_032543963.1">
    <property type="nucleotide sequence ID" value="NZ_CP036539.1"/>
</dbReference>
<dbReference type="InterPro" id="IPR001296">
    <property type="entry name" value="Glyco_trans_1"/>
</dbReference>
<organism evidence="2 3">
    <name type="scientific">Bacteroides fragilis</name>
    <dbReference type="NCBI Taxonomy" id="817"/>
    <lineage>
        <taxon>Bacteria</taxon>
        <taxon>Pseudomonadati</taxon>
        <taxon>Bacteroidota</taxon>
        <taxon>Bacteroidia</taxon>
        <taxon>Bacteroidales</taxon>
        <taxon>Bacteroidaceae</taxon>
        <taxon>Bacteroides</taxon>
    </lineage>
</organism>
<dbReference type="GO" id="GO:0016757">
    <property type="term" value="F:glycosyltransferase activity"/>
    <property type="evidence" value="ECO:0007669"/>
    <property type="project" value="InterPro"/>
</dbReference>
<name>A0A5E8K3T4_BACFG</name>
<comment type="caution">
    <text evidence="2">The sequence shown here is derived from an EMBL/GenBank/DDBJ whole genome shotgun (WGS) entry which is preliminary data.</text>
</comment>
<gene>
    <name evidence="2" type="ORF">F2Z29_14705</name>
</gene>
<proteinExistence type="predicted"/>